<dbReference type="GO" id="GO:0005524">
    <property type="term" value="F:ATP binding"/>
    <property type="evidence" value="ECO:0007669"/>
    <property type="project" value="UniProtKB-KW"/>
</dbReference>
<reference evidence="11" key="1">
    <citation type="submission" date="2018-05" db="EMBL/GenBank/DDBJ databases">
        <authorList>
            <person name="Lanie J.A."/>
            <person name="Ng W.-L."/>
            <person name="Kazmierczak K.M."/>
            <person name="Andrzejewski T.M."/>
            <person name="Davidsen T.M."/>
            <person name="Wayne K.J."/>
            <person name="Tettelin H."/>
            <person name="Glass J.I."/>
            <person name="Rusch D."/>
            <person name="Podicherti R."/>
            <person name="Tsui H.-C.T."/>
            <person name="Winkler M.E."/>
        </authorList>
    </citation>
    <scope>NUCLEOTIDE SEQUENCE</scope>
</reference>
<feature type="non-terminal residue" evidence="11">
    <location>
        <position position="89"/>
    </location>
</feature>
<proteinExistence type="predicted"/>
<dbReference type="UniPathway" id="UPA00277">
    <property type="reaction ID" value="UER00407"/>
</dbReference>
<dbReference type="GO" id="GO:0006747">
    <property type="term" value="P:FAD biosynthetic process"/>
    <property type="evidence" value="ECO:0007669"/>
    <property type="project" value="UniProtKB-UniPathway"/>
</dbReference>
<keyword evidence="6" id="KW-0548">Nucleotidyltransferase</keyword>
<evidence type="ECO:0000256" key="7">
    <source>
        <dbReference type="ARBA" id="ARBA00022741"/>
    </source>
</evidence>
<dbReference type="InterPro" id="IPR015864">
    <property type="entry name" value="FAD_synthase"/>
</dbReference>
<evidence type="ECO:0000256" key="4">
    <source>
        <dbReference type="ARBA" id="ARBA00022643"/>
    </source>
</evidence>
<evidence type="ECO:0000256" key="3">
    <source>
        <dbReference type="ARBA" id="ARBA00022630"/>
    </source>
</evidence>
<comment type="pathway">
    <text evidence="1">Cofactor biosynthesis; FAD biosynthesis; FAD from FMN: step 1/1.</text>
</comment>
<evidence type="ECO:0000256" key="6">
    <source>
        <dbReference type="ARBA" id="ARBA00022695"/>
    </source>
</evidence>
<dbReference type="SUPFAM" id="SSF52374">
    <property type="entry name" value="Nucleotidylyl transferase"/>
    <property type="match status" value="1"/>
</dbReference>
<dbReference type="EMBL" id="UINC01087328">
    <property type="protein sequence ID" value="SVC36607.1"/>
    <property type="molecule type" value="Genomic_DNA"/>
</dbReference>
<keyword evidence="4" id="KW-0288">FMN</keyword>
<keyword evidence="9" id="KW-0067">ATP-binding</keyword>
<evidence type="ECO:0000259" key="10">
    <source>
        <dbReference type="Pfam" id="PF06574"/>
    </source>
</evidence>
<dbReference type="AlphaFoldDB" id="A0A382LN06"/>
<keyword evidence="8" id="KW-0274">FAD</keyword>
<feature type="non-terminal residue" evidence="11">
    <location>
        <position position="1"/>
    </location>
</feature>
<organism evidence="11">
    <name type="scientific">marine metagenome</name>
    <dbReference type="NCBI Taxonomy" id="408172"/>
    <lineage>
        <taxon>unclassified sequences</taxon>
        <taxon>metagenomes</taxon>
        <taxon>ecological metagenomes</taxon>
    </lineage>
</organism>
<dbReference type="Gene3D" id="3.40.50.620">
    <property type="entry name" value="HUPs"/>
    <property type="match status" value="1"/>
</dbReference>
<dbReference type="InterPro" id="IPR014729">
    <property type="entry name" value="Rossmann-like_a/b/a_fold"/>
</dbReference>
<evidence type="ECO:0000256" key="8">
    <source>
        <dbReference type="ARBA" id="ARBA00022827"/>
    </source>
</evidence>
<evidence type="ECO:0000256" key="9">
    <source>
        <dbReference type="ARBA" id="ARBA00022840"/>
    </source>
</evidence>
<accession>A0A382LN06</accession>
<evidence type="ECO:0000256" key="1">
    <source>
        <dbReference type="ARBA" id="ARBA00004726"/>
    </source>
</evidence>
<dbReference type="EC" id="2.7.7.2" evidence="2"/>
<keyword evidence="7" id="KW-0547">Nucleotide-binding</keyword>
<evidence type="ECO:0000256" key="2">
    <source>
        <dbReference type="ARBA" id="ARBA00012393"/>
    </source>
</evidence>
<name>A0A382LN06_9ZZZZ</name>
<gene>
    <name evidence="11" type="ORF">METZ01_LOCUS289461</name>
</gene>
<keyword evidence="3" id="KW-0285">Flavoprotein</keyword>
<dbReference type="GO" id="GO:0009231">
    <property type="term" value="P:riboflavin biosynthetic process"/>
    <property type="evidence" value="ECO:0007669"/>
    <property type="project" value="InterPro"/>
</dbReference>
<keyword evidence="5" id="KW-0808">Transferase</keyword>
<dbReference type="GO" id="GO:0003919">
    <property type="term" value="F:FMN adenylyltransferase activity"/>
    <property type="evidence" value="ECO:0007669"/>
    <property type="project" value="UniProtKB-EC"/>
</dbReference>
<feature type="domain" description="FAD synthetase" evidence="10">
    <location>
        <begin position="17"/>
        <end position="88"/>
    </location>
</feature>
<evidence type="ECO:0000313" key="11">
    <source>
        <dbReference type="EMBL" id="SVC36607.1"/>
    </source>
</evidence>
<dbReference type="Pfam" id="PF06574">
    <property type="entry name" value="FAD_syn"/>
    <property type="match status" value="1"/>
</dbReference>
<evidence type="ECO:0000256" key="5">
    <source>
        <dbReference type="ARBA" id="ARBA00022679"/>
    </source>
</evidence>
<sequence>VKIYNIKLGTSLNIPNINLAIGNFDGIHLGHQKIIKELINSSVENQARPAILSFKPHPRQFFSGNYNNFNIITENSKISLLEKLGIEYY</sequence>
<protein>
    <recommendedName>
        <fullName evidence="2">FAD synthase</fullName>
        <ecNumber evidence="2">2.7.7.2</ecNumber>
    </recommendedName>
</protein>